<dbReference type="InterPro" id="IPR016171">
    <property type="entry name" value="Vanillyl_alc_oxidase_C-sub2"/>
</dbReference>
<evidence type="ECO:0000256" key="6">
    <source>
        <dbReference type="ARBA" id="ARBA00023004"/>
    </source>
</evidence>
<dbReference type="GO" id="GO:0046872">
    <property type="term" value="F:metal ion binding"/>
    <property type="evidence" value="ECO:0007669"/>
    <property type="project" value="UniProtKB-KW"/>
</dbReference>
<dbReference type="Gene3D" id="3.30.70.2740">
    <property type="match status" value="1"/>
</dbReference>
<dbReference type="SUPFAM" id="SSF46548">
    <property type="entry name" value="alpha-helical ferredoxin"/>
    <property type="match status" value="1"/>
</dbReference>
<organism evidence="9 10">
    <name type="scientific">Posidoniimonas corsicana</name>
    <dbReference type="NCBI Taxonomy" id="1938618"/>
    <lineage>
        <taxon>Bacteria</taxon>
        <taxon>Pseudomonadati</taxon>
        <taxon>Planctomycetota</taxon>
        <taxon>Planctomycetia</taxon>
        <taxon>Pirellulales</taxon>
        <taxon>Lacipirellulaceae</taxon>
        <taxon>Posidoniimonas</taxon>
    </lineage>
</organism>
<dbReference type="PROSITE" id="PS51387">
    <property type="entry name" value="FAD_PCMH"/>
    <property type="match status" value="1"/>
</dbReference>
<dbReference type="PANTHER" id="PTHR11748">
    <property type="entry name" value="D-LACTATE DEHYDROGENASE"/>
    <property type="match status" value="1"/>
</dbReference>
<keyword evidence="5" id="KW-0560">Oxidoreductase</keyword>
<dbReference type="RefSeq" id="WP_146563119.1">
    <property type="nucleotide sequence ID" value="NZ_SIHJ01000001.1"/>
</dbReference>
<dbReference type="PROSITE" id="PS00198">
    <property type="entry name" value="4FE4S_FER_1"/>
    <property type="match status" value="1"/>
</dbReference>
<dbReference type="Gene3D" id="3.30.465.10">
    <property type="match status" value="1"/>
</dbReference>
<keyword evidence="4" id="KW-0274">FAD</keyword>
<dbReference type="GO" id="GO:0008720">
    <property type="term" value="F:D-lactate dehydrogenase (NAD+) activity"/>
    <property type="evidence" value="ECO:0007669"/>
    <property type="project" value="TreeGrafter"/>
</dbReference>
<dbReference type="InterPro" id="IPR004017">
    <property type="entry name" value="Cys_rich_dom"/>
</dbReference>
<comment type="caution">
    <text evidence="9">The sequence shown here is derived from an EMBL/GenBank/DDBJ whole genome shotgun (WGS) entry which is preliminary data.</text>
</comment>
<keyword evidence="3" id="KW-0479">Metal-binding</keyword>
<keyword evidence="2" id="KW-0285">Flavoprotein</keyword>
<name>A0A5C5VCG5_9BACT</name>
<evidence type="ECO:0000313" key="9">
    <source>
        <dbReference type="EMBL" id="TWT36316.1"/>
    </source>
</evidence>
<dbReference type="GO" id="GO:1903457">
    <property type="term" value="P:lactate catabolic process"/>
    <property type="evidence" value="ECO:0007669"/>
    <property type="project" value="TreeGrafter"/>
</dbReference>
<keyword evidence="7" id="KW-0411">Iron-sulfur</keyword>
<evidence type="ECO:0000313" key="10">
    <source>
        <dbReference type="Proteomes" id="UP000316714"/>
    </source>
</evidence>
<keyword evidence="10" id="KW-1185">Reference proteome</keyword>
<dbReference type="SUPFAM" id="SSF55103">
    <property type="entry name" value="FAD-linked oxidases, C-terminal domain"/>
    <property type="match status" value="1"/>
</dbReference>
<dbReference type="GO" id="GO:0004458">
    <property type="term" value="F:D-lactate dehydrogenase (cytochrome) activity"/>
    <property type="evidence" value="ECO:0007669"/>
    <property type="project" value="TreeGrafter"/>
</dbReference>
<dbReference type="Pfam" id="PF02913">
    <property type="entry name" value="FAD-oxidase_C"/>
    <property type="match status" value="1"/>
</dbReference>
<dbReference type="EMBL" id="SIHJ01000001">
    <property type="protein sequence ID" value="TWT36316.1"/>
    <property type="molecule type" value="Genomic_DNA"/>
</dbReference>
<evidence type="ECO:0000256" key="5">
    <source>
        <dbReference type="ARBA" id="ARBA00023002"/>
    </source>
</evidence>
<keyword evidence="6" id="KW-0408">Iron</keyword>
<dbReference type="InterPro" id="IPR036318">
    <property type="entry name" value="FAD-bd_PCMH-like_sf"/>
</dbReference>
<reference evidence="9 10" key="1">
    <citation type="submission" date="2019-02" db="EMBL/GenBank/DDBJ databases">
        <title>Deep-cultivation of Planctomycetes and their phenomic and genomic characterization uncovers novel biology.</title>
        <authorList>
            <person name="Wiegand S."/>
            <person name="Jogler M."/>
            <person name="Boedeker C."/>
            <person name="Pinto D."/>
            <person name="Vollmers J."/>
            <person name="Rivas-Marin E."/>
            <person name="Kohn T."/>
            <person name="Peeters S.H."/>
            <person name="Heuer A."/>
            <person name="Rast P."/>
            <person name="Oberbeckmann S."/>
            <person name="Bunk B."/>
            <person name="Jeske O."/>
            <person name="Meyerdierks A."/>
            <person name="Storesund J.E."/>
            <person name="Kallscheuer N."/>
            <person name="Luecker S."/>
            <person name="Lage O.M."/>
            <person name="Pohl T."/>
            <person name="Merkel B.J."/>
            <person name="Hornburger P."/>
            <person name="Mueller R.-W."/>
            <person name="Bruemmer F."/>
            <person name="Labrenz M."/>
            <person name="Spormann A.M."/>
            <person name="Op Den Camp H."/>
            <person name="Overmann J."/>
            <person name="Amann R."/>
            <person name="Jetten M.S.M."/>
            <person name="Mascher T."/>
            <person name="Medema M.H."/>
            <person name="Devos D.P."/>
            <person name="Kaster A.-K."/>
            <person name="Ovreas L."/>
            <person name="Rohde M."/>
            <person name="Galperin M.Y."/>
            <person name="Jogler C."/>
        </authorList>
    </citation>
    <scope>NUCLEOTIDE SEQUENCE [LARGE SCALE GENOMIC DNA]</scope>
    <source>
        <strain evidence="9 10">KOR34</strain>
    </source>
</reference>
<dbReference type="InterPro" id="IPR016166">
    <property type="entry name" value="FAD-bd_PCMH"/>
</dbReference>
<proteinExistence type="predicted"/>
<dbReference type="InterPro" id="IPR016164">
    <property type="entry name" value="FAD-linked_Oxase-like_C"/>
</dbReference>
<dbReference type="AlphaFoldDB" id="A0A5C5VCG5"/>
<comment type="cofactor">
    <cofactor evidence="1">
        <name>FAD</name>
        <dbReference type="ChEBI" id="CHEBI:57692"/>
    </cofactor>
</comment>
<gene>
    <name evidence="9" type="primary">glpC</name>
    <name evidence="9" type="ORF">KOR34_12200</name>
</gene>
<dbReference type="GO" id="GO:0071949">
    <property type="term" value="F:FAD binding"/>
    <property type="evidence" value="ECO:0007669"/>
    <property type="project" value="InterPro"/>
</dbReference>
<dbReference type="GO" id="GO:0051536">
    <property type="term" value="F:iron-sulfur cluster binding"/>
    <property type="evidence" value="ECO:0007669"/>
    <property type="project" value="UniProtKB-KW"/>
</dbReference>
<dbReference type="OrthoDB" id="9767256at2"/>
<dbReference type="SUPFAM" id="SSF56176">
    <property type="entry name" value="FAD-binding/transporter-associated domain-like"/>
    <property type="match status" value="1"/>
</dbReference>
<dbReference type="Gene3D" id="1.10.1060.10">
    <property type="entry name" value="Alpha-helical ferredoxin"/>
    <property type="match status" value="1"/>
</dbReference>
<accession>A0A5C5VCG5</accession>
<dbReference type="InterPro" id="IPR004113">
    <property type="entry name" value="FAD-bd_oxidored_4_C"/>
</dbReference>
<evidence type="ECO:0000256" key="3">
    <source>
        <dbReference type="ARBA" id="ARBA00022723"/>
    </source>
</evidence>
<dbReference type="InterPro" id="IPR006094">
    <property type="entry name" value="Oxid_FAD_bind_N"/>
</dbReference>
<dbReference type="Pfam" id="PF13534">
    <property type="entry name" value="Fer4_17"/>
    <property type="match status" value="1"/>
</dbReference>
<dbReference type="InterPro" id="IPR016169">
    <property type="entry name" value="FAD-bd_PCMH_sub2"/>
</dbReference>
<dbReference type="InterPro" id="IPR009051">
    <property type="entry name" value="Helical_ferredxn"/>
</dbReference>
<evidence type="ECO:0000256" key="4">
    <source>
        <dbReference type="ARBA" id="ARBA00022827"/>
    </source>
</evidence>
<sequence>MDFDRQRIEQDLRGQLAGEILCDPLTLTLYAGDASIYQRTPLGVVRPRNTQDVSTTLRYATEHGIPVHARGAGSGLAGGVVGEGLVVDFSRFMRRIVAINDDTVRVQAGVVHAELNRTLAAHGRVFGPDPATTEVTTMGGVLSVDASGSHWPWCGSARDHVREMKIVLADGEVLELGGPAAAEPRPPRLAELELSVQELGQLHRTVIETHQPQSLVNASGYAMQYALAEPVDLMRLLVGSEGTLALIAEAELHTLPLPNSVGRVMLMFDSLDKAVRCVREITPLRPSACDLMDRRHLTIARESDVRYDLIIPAAAEAVLLLEFFGDSPEETQTQVERVIALTQNELGLAAGYYAAQEEEDELLLGQLSRRFTQTLHGLKGRRRAAPCVEDIAVPTEAMPVFVRHLQDVLKRQQVTASLFAHAAHGQLHIRPLLDLRSKEDVRRVELLASELYEKVWLLGGTVAGEHGDGLSRTPFLRRQHGPLINVFRELKRAFDPKGILNPGKITPTPGERMTQHLRPSALAKTDPDGPPIVELSLNWTHEEVNAAAWACNGCASCRTQAPGVRMCPIFRFAPREESSPRAKANLVRGVLTGQLPADSLTLDSAREVADLCVHCHQCRLECPANVDIPRLMVEAKAAHLKQNGLGPRDWSFTRMDLISQIGSRFPSVANFILESPRARWVLGRTLGVAPGRRLPRFSTRPFLRGAGRRSQKPVPGPVEKVAYFVDTFANYYDPQLAECFVAVLRHNGVGVIVPGDQEQSGMAMFSQGAVDAARRVARRNVEVLSELARQGYAIVATEPSAVLALTHEYLQLLADDEDAQLVAESTQESCDYLWKLHQRGGLKLDLQPVDRRVAYHVPCHVRALGVGSPAGNLLNLVPQLRVKQLEKGCSGMAGMFGLRKENYRRSLRAGLPLLTELRTGDYDLSVSECSTCAIQMRQASPKPTLHPIKVLAASYGLAPGLDAGLSGARMTGEPQ</sequence>
<feature type="domain" description="FAD-binding PCMH-type" evidence="8">
    <location>
        <begin position="37"/>
        <end position="257"/>
    </location>
</feature>
<evidence type="ECO:0000256" key="7">
    <source>
        <dbReference type="ARBA" id="ARBA00023014"/>
    </source>
</evidence>
<dbReference type="InterPro" id="IPR017900">
    <property type="entry name" value="4Fe4S_Fe_S_CS"/>
</dbReference>
<evidence type="ECO:0000256" key="2">
    <source>
        <dbReference type="ARBA" id="ARBA00022630"/>
    </source>
</evidence>
<dbReference type="NCBIfam" id="NF008369">
    <property type="entry name" value="PRK11168.1"/>
    <property type="match status" value="1"/>
</dbReference>
<dbReference type="PANTHER" id="PTHR11748:SF119">
    <property type="entry name" value="D-2-HYDROXYGLUTARATE DEHYDROGENASE"/>
    <property type="match status" value="1"/>
</dbReference>
<evidence type="ECO:0000256" key="1">
    <source>
        <dbReference type="ARBA" id="ARBA00001974"/>
    </source>
</evidence>
<protein>
    <submittedName>
        <fullName evidence="9">Anaerobic glycerol-3-phosphate dehydrogenase subunit C</fullName>
    </submittedName>
</protein>
<dbReference type="Proteomes" id="UP000316714">
    <property type="component" value="Unassembled WGS sequence"/>
</dbReference>
<dbReference type="Pfam" id="PF02754">
    <property type="entry name" value="CCG"/>
    <property type="match status" value="1"/>
</dbReference>
<evidence type="ECO:0000259" key="8">
    <source>
        <dbReference type="PROSITE" id="PS51387"/>
    </source>
</evidence>
<dbReference type="Gene3D" id="1.10.45.10">
    <property type="entry name" value="Vanillyl-alcohol Oxidase, Chain A, domain 4"/>
    <property type="match status" value="1"/>
</dbReference>
<dbReference type="Pfam" id="PF01565">
    <property type="entry name" value="FAD_binding_4"/>
    <property type="match status" value="1"/>
</dbReference>